<protein>
    <recommendedName>
        <fullName evidence="2">J domain-containing protein</fullName>
    </recommendedName>
</protein>
<dbReference type="PRINTS" id="PR00625">
    <property type="entry name" value="JDOMAIN"/>
</dbReference>
<evidence type="ECO:0000313" key="3">
    <source>
        <dbReference type="EMBL" id="GAI44913.1"/>
    </source>
</evidence>
<dbReference type="GO" id="GO:0036503">
    <property type="term" value="P:ERAD pathway"/>
    <property type="evidence" value="ECO:0007669"/>
    <property type="project" value="TreeGrafter"/>
</dbReference>
<reference evidence="3" key="1">
    <citation type="journal article" date="2014" name="Front. Microbiol.">
        <title>High frequency of phylogenetically diverse reductive dehalogenase-homologous genes in deep subseafloor sedimentary metagenomes.</title>
        <authorList>
            <person name="Kawai M."/>
            <person name="Futagami T."/>
            <person name="Toyoda A."/>
            <person name="Takaki Y."/>
            <person name="Nishi S."/>
            <person name="Hori S."/>
            <person name="Arai W."/>
            <person name="Tsubouchi T."/>
            <person name="Morono Y."/>
            <person name="Uchiyama I."/>
            <person name="Ito T."/>
            <person name="Fujiyama A."/>
            <person name="Inagaki F."/>
            <person name="Takami H."/>
        </authorList>
    </citation>
    <scope>NUCLEOTIDE SEQUENCE</scope>
    <source>
        <strain evidence="3">Expedition CK06-06</strain>
    </source>
</reference>
<gene>
    <name evidence="3" type="ORF">S06H3_41395</name>
</gene>
<dbReference type="PROSITE" id="PS50076">
    <property type="entry name" value="DNAJ_2"/>
    <property type="match status" value="1"/>
</dbReference>
<dbReference type="GO" id="GO:0051787">
    <property type="term" value="F:misfolded protein binding"/>
    <property type="evidence" value="ECO:0007669"/>
    <property type="project" value="TreeGrafter"/>
</dbReference>
<dbReference type="PANTHER" id="PTHR44360">
    <property type="entry name" value="DNAJ HOMOLOG SUBFAMILY B MEMBER 9"/>
    <property type="match status" value="1"/>
</dbReference>
<dbReference type="GO" id="GO:0005783">
    <property type="term" value="C:endoplasmic reticulum"/>
    <property type="evidence" value="ECO:0007669"/>
    <property type="project" value="TreeGrafter"/>
</dbReference>
<feature type="domain" description="J" evidence="2">
    <location>
        <begin position="4"/>
        <end position="35"/>
    </location>
</feature>
<dbReference type="Gene3D" id="1.10.287.110">
    <property type="entry name" value="DnaJ domain"/>
    <property type="match status" value="1"/>
</dbReference>
<dbReference type="GO" id="GO:0051087">
    <property type="term" value="F:protein-folding chaperone binding"/>
    <property type="evidence" value="ECO:0007669"/>
    <property type="project" value="TreeGrafter"/>
</dbReference>
<dbReference type="InterPro" id="IPR001623">
    <property type="entry name" value="DnaJ_domain"/>
</dbReference>
<organism evidence="3">
    <name type="scientific">marine sediment metagenome</name>
    <dbReference type="NCBI Taxonomy" id="412755"/>
    <lineage>
        <taxon>unclassified sequences</taxon>
        <taxon>metagenomes</taxon>
        <taxon>ecological metagenomes</taxon>
    </lineage>
</organism>
<dbReference type="PANTHER" id="PTHR44360:SF1">
    <property type="entry name" value="DNAJ HOMOLOG SUBFAMILY B MEMBER 9"/>
    <property type="match status" value="1"/>
</dbReference>
<dbReference type="AlphaFoldDB" id="X1NMS1"/>
<dbReference type="InterPro" id="IPR036869">
    <property type="entry name" value="J_dom_sf"/>
</dbReference>
<feature type="non-terminal residue" evidence="3">
    <location>
        <position position="35"/>
    </location>
</feature>
<dbReference type="InterPro" id="IPR051948">
    <property type="entry name" value="Hsp70_co-chaperone_J-domain"/>
</dbReference>
<keyword evidence="1" id="KW-0143">Chaperone</keyword>
<proteinExistence type="predicted"/>
<dbReference type="SUPFAM" id="SSF46565">
    <property type="entry name" value="Chaperone J-domain"/>
    <property type="match status" value="1"/>
</dbReference>
<evidence type="ECO:0000256" key="1">
    <source>
        <dbReference type="ARBA" id="ARBA00023186"/>
    </source>
</evidence>
<dbReference type="EMBL" id="BARV01025505">
    <property type="protein sequence ID" value="GAI44913.1"/>
    <property type="molecule type" value="Genomic_DNA"/>
</dbReference>
<dbReference type="CDD" id="cd06257">
    <property type="entry name" value="DnaJ"/>
    <property type="match status" value="1"/>
</dbReference>
<accession>X1NMS1</accession>
<sequence length="35" mass="4245">MLQNHYKILEVSEDANEDEIRRAYRKLARVYHPDA</sequence>
<dbReference type="Pfam" id="PF00226">
    <property type="entry name" value="DnaJ"/>
    <property type="match status" value="1"/>
</dbReference>
<comment type="caution">
    <text evidence="3">The sequence shown here is derived from an EMBL/GenBank/DDBJ whole genome shotgun (WGS) entry which is preliminary data.</text>
</comment>
<name>X1NMS1_9ZZZZ</name>
<evidence type="ECO:0000259" key="2">
    <source>
        <dbReference type="PROSITE" id="PS50076"/>
    </source>
</evidence>